<name>A0A368ZIN0_9FLAO</name>
<evidence type="ECO:0000256" key="4">
    <source>
        <dbReference type="ARBA" id="ARBA00022837"/>
    </source>
</evidence>
<dbReference type="Gene3D" id="3.40.720.10">
    <property type="entry name" value="Alkaline Phosphatase, subunit A"/>
    <property type="match status" value="1"/>
</dbReference>
<dbReference type="RefSeq" id="WP_114308824.1">
    <property type="nucleotide sequence ID" value="NZ_QPJO01000002.1"/>
</dbReference>
<dbReference type="InterPro" id="IPR024607">
    <property type="entry name" value="Sulfatase_CS"/>
</dbReference>
<dbReference type="PROSITE" id="PS00149">
    <property type="entry name" value="SULFATASE_2"/>
    <property type="match status" value="1"/>
</dbReference>
<proteinExistence type="inferred from homology"/>
<keyword evidence="2" id="KW-0479">Metal-binding</keyword>
<keyword evidence="7" id="KW-1185">Reference proteome</keyword>
<dbReference type="InterPro" id="IPR000917">
    <property type="entry name" value="Sulfatase_N"/>
</dbReference>
<protein>
    <submittedName>
        <fullName evidence="6">Arylsulfatase A-like enzyme</fullName>
    </submittedName>
</protein>
<evidence type="ECO:0000256" key="2">
    <source>
        <dbReference type="ARBA" id="ARBA00022723"/>
    </source>
</evidence>
<dbReference type="InterPro" id="IPR050738">
    <property type="entry name" value="Sulfatase"/>
</dbReference>
<dbReference type="PANTHER" id="PTHR42693:SF53">
    <property type="entry name" value="ENDO-4-O-SULFATASE"/>
    <property type="match status" value="1"/>
</dbReference>
<accession>A0A368ZIN0</accession>
<keyword evidence="3" id="KW-0378">Hydrolase</keyword>
<organism evidence="6 7">
    <name type="scientific">Winogradskyella arenosi</name>
    <dbReference type="NCBI Taxonomy" id="533325"/>
    <lineage>
        <taxon>Bacteria</taxon>
        <taxon>Pseudomonadati</taxon>
        <taxon>Bacteroidota</taxon>
        <taxon>Flavobacteriia</taxon>
        <taxon>Flavobacteriales</taxon>
        <taxon>Flavobacteriaceae</taxon>
        <taxon>Winogradskyella</taxon>
    </lineage>
</organism>
<evidence type="ECO:0000256" key="1">
    <source>
        <dbReference type="ARBA" id="ARBA00008779"/>
    </source>
</evidence>
<dbReference type="Pfam" id="PF00884">
    <property type="entry name" value="Sulfatase"/>
    <property type="match status" value="1"/>
</dbReference>
<evidence type="ECO:0000259" key="5">
    <source>
        <dbReference type="Pfam" id="PF00884"/>
    </source>
</evidence>
<dbReference type="SUPFAM" id="SSF53649">
    <property type="entry name" value="Alkaline phosphatase-like"/>
    <property type="match status" value="1"/>
</dbReference>
<comment type="similarity">
    <text evidence="1">Belongs to the sulfatase family.</text>
</comment>
<reference evidence="6 7" key="1">
    <citation type="submission" date="2018-07" db="EMBL/GenBank/DDBJ databases">
        <title>Genomic Encyclopedia of Type Strains, Phase III (KMG-III): the genomes of soil and plant-associated and newly described type strains.</title>
        <authorList>
            <person name="Whitman W."/>
        </authorList>
    </citation>
    <scope>NUCLEOTIDE SEQUENCE [LARGE SCALE GENOMIC DNA]</scope>
    <source>
        <strain evidence="6 7">CECT 7958</strain>
    </source>
</reference>
<dbReference type="InterPro" id="IPR017850">
    <property type="entry name" value="Alkaline_phosphatase_core_sf"/>
</dbReference>
<gene>
    <name evidence="6" type="ORF">DFQ08_102159</name>
</gene>
<evidence type="ECO:0000256" key="3">
    <source>
        <dbReference type="ARBA" id="ARBA00022801"/>
    </source>
</evidence>
<evidence type="ECO:0000313" key="7">
    <source>
        <dbReference type="Proteomes" id="UP000253436"/>
    </source>
</evidence>
<comment type="caution">
    <text evidence="6">The sequence shown here is derived from an EMBL/GenBank/DDBJ whole genome shotgun (WGS) entry which is preliminary data.</text>
</comment>
<dbReference type="Proteomes" id="UP000253436">
    <property type="component" value="Unassembled WGS sequence"/>
</dbReference>
<dbReference type="PANTHER" id="PTHR42693">
    <property type="entry name" value="ARYLSULFATASE FAMILY MEMBER"/>
    <property type="match status" value="1"/>
</dbReference>
<dbReference type="OrthoDB" id="9765065at2"/>
<dbReference type="GO" id="GO:0046872">
    <property type="term" value="F:metal ion binding"/>
    <property type="evidence" value="ECO:0007669"/>
    <property type="project" value="UniProtKB-KW"/>
</dbReference>
<feature type="domain" description="Sulfatase N-terminal" evidence="5">
    <location>
        <begin position="40"/>
        <end position="403"/>
    </location>
</feature>
<dbReference type="EMBL" id="QPJO01000002">
    <property type="protein sequence ID" value="RCW92138.1"/>
    <property type="molecule type" value="Genomic_DNA"/>
</dbReference>
<sequence>MKNNKLFKVFSVSLSLLGLLVLFSGFIPKDTIEKPKIKQPNIIYILADDLGIGDLSIYNENSKIQTPNLDQMAKEGMRFTDAHTSSAVCTPTRYGILTGRYNWRTPLKEFVTWGNSPSLIQKGRLTVAQMLKDKGYKTANIGKWHLGLNWTMKNNSPEFDHFSDKSNRLNFKEIDYSQPLKFGPLDMGFDYSFMIAASLNMPPYVYLENDKATMLPTDKTERNRKIHPFSSWIKGDIADDFKHEDVLPNIVNKSISFIKENANKDQPFFMYIPLPSPHNPVLPIAPWKGQSEIKSPYADFVIMIDDLMGTIFETLKAQGIDENTMVMFASDNGFATTNDLKTLRQKKHSPSYVYSGYKGSYLEGGHRVPFLVKWPEKIKPNSISDATICTTDFIATCADIIGYDFKDNEAEDSFSIMPLLTNEGTYLRDATIHHDKYGVFAIRKGDWKLIVSPNSGIMASGETKKHKGVSAEEILYNLKKDVKEKNNVADQFPEKVKELKEILIQQIKDGRSTPGKVQENDAISGEWPQANFAFKD</sequence>
<dbReference type="GO" id="GO:0004065">
    <property type="term" value="F:arylsulfatase activity"/>
    <property type="evidence" value="ECO:0007669"/>
    <property type="project" value="TreeGrafter"/>
</dbReference>
<dbReference type="AlphaFoldDB" id="A0A368ZIN0"/>
<dbReference type="PROSITE" id="PS00523">
    <property type="entry name" value="SULFATASE_1"/>
    <property type="match status" value="1"/>
</dbReference>
<dbReference type="Gene3D" id="3.30.1120.10">
    <property type="match status" value="1"/>
</dbReference>
<keyword evidence="4" id="KW-0106">Calcium</keyword>
<evidence type="ECO:0000313" key="6">
    <source>
        <dbReference type="EMBL" id="RCW92138.1"/>
    </source>
</evidence>
<dbReference type="CDD" id="cd16143">
    <property type="entry name" value="ARS_like"/>
    <property type="match status" value="1"/>
</dbReference>